<accession>A0A4U6CQ40</accession>
<dbReference type="SUPFAM" id="SSF47413">
    <property type="entry name" value="lambda repressor-like DNA-binding domains"/>
    <property type="match status" value="1"/>
</dbReference>
<evidence type="ECO:0000313" key="1">
    <source>
        <dbReference type="EMBL" id="TKT86610.1"/>
    </source>
</evidence>
<gene>
    <name evidence="1" type="ORF">FDK13_31680</name>
</gene>
<proteinExistence type="predicted"/>
<organism evidence="1 2">
    <name type="scientific">Dyadobacter frigoris</name>
    <dbReference type="NCBI Taxonomy" id="2576211"/>
    <lineage>
        <taxon>Bacteria</taxon>
        <taxon>Pseudomonadati</taxon>
        <taxon>Bacteroidota</taxon>
        <taxon>Cytophagia</taxon>
        <taxon>Cytophagales</taxon>
        <taxon>Spirosomataceae</taxon>
        <taxon>Dyadobacter</taxon>
    </lineage>
</organism>
<dbReference type="OrthoDB" id="9796786at2"/>
<dbReference type="Gene3D" id="1.10.260.40">
    <property type="entry name" value="lambda repressor-like DNA-binding domains"/>
    <property type="match status" value="1"/>
</dbReference>
<protein>
    <submittedName>
        <fullName evidence="1">Transcriptional regulator</fullName>
    </submittedName>
</protein>
<dbReference type="GO" id="GO:0006355">
    <property type="term" value="P:regulation of DNA-templated transcription"/>
    <property type="evidence" value="ECO:0007669"/>
    <property type="project" value="InterPro"/>
</dbReference>
<dbReference type="InterPro" id="IPR039060">
    <property type="entry name" value="Antitox_HigA"/>
</dbReference>
<keyword evidence="2" id="KW-1185">Reference proteome</keyword>
<dbReference type="RefSeq" id="WP_137344035.1">
    <property type="nucleotide sequence ID" value="NZ_SZVO01000023.1"/>
</dbReference>
<reference evidence="1 2" key="1">
    <citation type="submission" date="2019-05" db="EMBL/GenBank/DDBJ databases">
        <title>Dyadobacter AR-3-8 sp. nov., isolated from arctic soil.</title>
        <authorList>
            <person name="Chaudhary D.K."/>
        </authorList>
    </citation>
    <scope>NUCLEOTIDE SEQUENCE [LARGE SCALE GENOMIC DNA]</scope>
    <source>
        <strain evidence="1 2">AR-3-8</strain>
    </source>
</reference>
<sequence>MEIKLIETEEEYNQAIARIDLLFDAPKGSKEAKELDLLVLIVNKYEDENYPIDEPDPIEYIKIRMEEMGLKAADLVPYMGNKGNVSKVLNRKRGLSIEMIRNLNKGLGFPLDVLISEHALAS</sequence>
<dbReference type="AlphaFoldDB" id="A0A4U6CQ40"/>
<name>A0A4U6CQ40_9BACT</name>
<dbReference type="InterPro" id="IPR010982">
    <property type="entry name" value="Lambda_DNA-bd_dom_sf"/>
</dbReference>
<dbReference type="PANTHER" id="PTHR40455:SF1">
    <property type="entry name" value="ANTITOXIN HIGA"/>
    <property type="match status" value="1"/>
</dbReference>
<comment type="caution">
    <text evidence="1">The sequence shown here is derived from an EMBL/GenBank/DDBJ whole genome shotgun (WGS) entry which is preliminary data.</text>
</comment>
<dbReference type="PANTHER" id="PTHR40455">
    <property type="entry name" value="ANTITOXIN HIGA"/>
    <property type="match status" value="1"/>
</dbReference>
<evidence type="ECO:0000313" key="2">
    <source>
        <dbReference type="Proteomes" id="UP000304900"/>
    </source>
</evidence>
<dbReference type="EMBL" id="SZVO01000023">
    <property type="protein sequence ID" value="TKT86610.1"/>
    <property type="molecule type" value="Genomic_DNA"/>
</dbReference>
<dbReference type="GO" id="GO:0001046">
    <property type="term" value="F:core promoter sequence-specific DNA binding"/>
    <property type="evidence" value="ECO:0007669"/>
    <property type="project" value="TreeGrafter"/>
</dbReference>
<dbReference type="Proteomes" id="UP000304900">
    <property type="component" value="Unassembled WGS sequence"/>
</dbReference>